<proteinExistence type="predicted"/>
<sequence length="205" mass="24184">MASTAMQLQRRIYSFWFKEYTSGKQLDQSLLSFWFQGGEAVDNECRENFSKDLEEVLKGNHVEELKKTPEGTLSLTILLDQIPRNIYRGTARPFVEFDPLALDTCKYALGKKWDEVLDSLERVFLYLPLEHSENMEDQILCVEKFRRNVENCPPVNLNLAKSFLKYAEDHKYIIEKFGRYPRRNKCLGRESTQEELEFLKTSHIR</sequence>
<evidence type="ECO:0000313" key="2">
    <source>
        <dbReference type="Proteomes" id="UP000789525"/>
    </source>
</evidence>
<organism evidence="1 2">
    <name type="scientific">Acaulospora colombiana</name>
    <dbReference type="NCBI Taxonomy" id="27376"/>
    <lineage>
        <taxon>Eukaryota</taxon>
        <taxon>Fungi</taxon>
        <taxon>Fungi incertae sedis</taxon>
        <taxon>Mucoromycota</taxon>
        <taxon>Glomeromycotina</taxon>
        <taxon>Glomeromycetes</taxon>
        <taxon>Diversisporales</taxon>
        <taxon>Acaulosporaceae</taxon>
        <taxon>Acaulospora</taxon>
    </lineage>
</organism>
<evidence type="ECO:0000313" key="1">
    <source>
        <dbReference type="EMBL" id="CAG8448916.1"/>
    </source>
</evidence>
<name>A0ACA9K2X9_9GLOM</name>
<protein>
    <submittedName>
        <fullName evidence="1">9611_t:CDS:1</fullName>
    </submittedName>
</protein>
<accession>A0ACA9K2X9</accession>
<reference evidence="1" key="1">
    <citation type="submission" date="2021-06" db="EMBL/GenBank/DDBJ databases">
        <authorList>
            <person name="Kallberg Y."/>
            <person name="Tangrot J."/>
            <person name="Rosling A."/>
        </authorList>
    </citation>
    <scope>NUCLEOTIDE SEQUENCE</scope>
    <source>
        <strain evidence="1">CL356</strain>
    </source>
</reference>
<keyword evidence="2" id="KW-1185">Reference proteome</keyword>
<gene>
    <name evidence="1" type="ORF">ACOLOM_LOCUS664</name>
</gene>
<dbReference type="EMBL" id="CAJVPT010000712">
    <property type="protein sequence ID" value="CAG8448916.1"/>
    <property type="molecule type" value="Genomic_DNA"/>
</dbReference>
<comment type="caution">
    <text evidence="1">The sequence shown here is derived from an EMBL/GenBank/DDBJ whole genome shotgun (WGS) entry which is preliminary data.</text>
</comment>
<dbReference type="Proteomes" id="UP000789525">
    <property type="component" value="Unassembled WGS sequence"/>
</dbReference>